<feature type="transmembrane region" description="Helical" evidence="8">
    <location>
        <begin position="345"/>
        <end position="364"/>
    </location>
</feature>
<evidence type="ECO:0000256" key="4">
    <source>
        <dbReference type="ARBA" id="ARBA00022827"/>
    </source>
</evidence>
<evidence type="ECO:0000256" key="5">
    <source>
        <dbReference type="ARBA" id="ARBA00023002"/>
    </source>
</evidence>
<protein>
    <recommendedName>
        <fullName evidence="2">NADH:ubiquinone reductase (non-electrogenic)</fullName>
        <ecNumber evidence="2">1.6.5.9</ecNumber>
    </recommendedName>
</protein>
<keyword evidence="3" id="KW-0285">Flavoprotein</keyword>
<keyword evidence="8" id="KW-0472">Membrane</keyword>
<dbReference type="PANTHER" id="PTHR43706">
    <property type="entry name" value="NADH DEHYDROGENASE"/>
    <property type="match status" value="1"/>
</dbReference>
<feature type="domain" description="FAD/NAD(P)-binding" evidence="9">
    <location>
        <begin position="4"/>
        <end position="322"/>
    </location>
</feature>
<dbReference type="InterPro" id="IPR036188">
    <property type="entry name" value="FAD/NAD-bd_sf"/>
</dbReference>
<keyword evidence="4" id="KW-0274">FAD</keyword>
<keyword evidence="11" id="KW-1185">Reference proteome</keyword>
<evidence type="ECO:0000256" key="1">
    <source>
        <dbReference type="ARBA" id="ARBA00005272"/>
    </source>
</evidence>
<dbReference type="Proteomes" id="UP000253034">
    <property type="component" value="Unassembled WGS sequence"/>
</dbReference>
<keyword evidence="8" id="KW-0812">Transmembrane</keyword>
<dbReference type="InterPro" id="IPR045024">
    <property type="entry name" value="NDH-2"/>
</dbReference>
<dbReference type="PANTHER" id="PTHR43706:SF47">
    <property type="entry name" value="EXTERNAL NADH-UBIQUINONE OXIDOREDUCTASE 1, MITOCHONDRIAL-RELATED"/>
    <property type="match status" value="1"/>
</dbReference>
<dbReference type="EMBL" id="QPJT01000027">
    <property type="protein sequence ID" value="RCX11165.1"/>
    <property type="molecule type" value="Genomic_DNA"/>
</dbReference>
<comment type="similarity">
    <text evidence="1">Belongs to the NADH dehydrogenase family.</text>
</comment>
<evidence type="ECO:0000256" key="8">
    <source>
        <dbReference type="SAM" id="Phobius"/>
    </source>
</evidence>
<name>A0A369APX2_9FIRM</name>
<evidence type="ECO:0000313" key="11">
    <source>
        <dbReference type="Proteomes" id="UP000253034"/>
    </source>
</evidence>
<evidence type="ECO:0000256" key="3">
    <source>
        <dbReference type="ARBA" id="ARBA00022630"/>
    </source>
</evidence>
<sequence>MHRRIAVLGAGYAGIEAALSLYKKKRRDSDIEITVIDRNPYHTLLTELHEVAGNRISEDGVIVPLRDIFKYTDIKHIRDDITDIDFNSNSLVSSVNKYTYDYLIIAAGSEPNYYGIQGMREHSFSLWSFEDAVRIREHIKDCFLNASEEKNPDTRKSLLTFIVGGGGFTGVEMIGELAQWVKLLCIEHSIDRSEVRLVLVEALPAILSNLNEKSIKKTMRYLKQKLGVEVLTDSAITSVEFDRAELKGGTVISSRTIIWTAGVRAACITDEISIDKGRACRIKVNEYTGTQFENVYAVGDISAFVFEGQTMPALVESALQTGKTAARNILADIEGKEKTALRPRLHGVMVSVGSFFAVADIMGYQLPVFFSILMKYAVNIHYLFGIGGFELVFKYLKHELLHKRHKRLLLEKHLTFPTRAFWLVPVRLFLGYSWLYEGISKVNEGWLAKAMLVGSGTDGNTSASVSETGEKIFTIVSGHTPAWYSWIADNIVVPNALLFQVLIVMSEIGIGLAFFTGTFTFIAALASIGLNINFILSTGLYPETWWYIPAALSMLGGAGRAFGLDHYLMPYLMRQWRFFARNKRLKFRI</sequence>
<dbReference type="InterPro" id="IPR023753">
    <property type="entry name" value="FAD/NAD-binding_dom"/>
</dbReference>
<evidence type="ECO:0000256" key="6">
    <source>
        <dbReference type="ARBA" id="ARBA00023027"/>
    </source>
</evidence>
<dbReference type="SUPFAM" id="SSF51905">
    <property type="entry name" value="FAD/NAD(P)-binding domain"/>
    <property type="match status" value="2"/>
</dbReference>
<keyword evidence="8" id="KW-1133">Transmembrane helix</keyword>
<dbReference type="AlphaFoldDB" id="A0A369APX2"/>
<dbReference type="Gene3D" id="3.50.50.100">
    <property type="match status" value="1"/>
</dbReference>
<evidence type="ECO:0000256" key="2">
    <source>
        <dbReference type="ARBA" id="ARBA00012637"/>
    </source>
</evidence>
<comment type="catalytic activity">
    <reaction evidence="7">
        <text>a quinone + NADH + H(+) = a quinol + NAD(+)</text>
        <dbReference type="Rhea" id="RHEA:46160"/>
        <dbReference type="ChEBI" id="CHEBI:15378"/>
        <dbReference type="ChEBI" id="CHEBI:24646"/>
        <dbReference type="ChEBI" id="CHEBI:57540"/>
        <dbReference type="ChEBI" id="CHEBI:57945"/>
        <dbReference type="ChEBI" id="CHEBI:132124"/>
        <dbReference type="EC" id="1.6.5.9"/>
    </reaction>
</comment>
<dbReference type="Pfam" id="PF07992">
    <property type="entry name" value="Pyr_redox_2"/>
    <property type="match status" value="1"/>
</dbReference>
<evidence type="ECO:0000259" key="9">
    <source>
        <dbReference type="Pfam" id="PF07992"/>
    </source>
</evidence>
<feature type="transmembrane region" description="Helical" evidence="8">
    <location>
        <begin position="546"/>
        <end position="568"/>
    </location>
</feature>
<dbReference type="RefSeq" id="WP_114299284.1">
    <property type="nucleotide sequence ID" value="NZ_QPJT01000027.1"/>
</dbReference>
<keyword evidence="6" id="KW-0520">NAD</keyword>
<evidence type="ECO:0000256" key="7">
    <source>
        <dbReference type="ARBA" id="ARBA00047599"/>
    </source>
</evidence>
<dbReference type="PRINTS" id="PR00368">
    <property type="entry name" value="FADPNR"/>
</dbReference>
<proteinExistence type="inferred from homology"/>
<reference evidence="10 11" key="1">
    <citation type="submission" date="2018-07" db="EMBL/GenBank/DDBJ databases">
        <title>Genomic Encyclopedia of Type Strains, Phase IV (KMG-IV): sequencing the most valuable type-strain genomes for metagenomic binning, comparative biology and taxonomic classification.</title>
        <authorList>
            <person name="Goeker M."/>
        </authorList>
    </citation>
    <scope>NUCLEOTIDE SEQUENCE [LARGE SCALE GENOMIC DNA]</scope>
    <source>
        <strain evidence="10 11">DSM 27016</strain>
    </source>
</reference>
<dbReference type="GO" id="GO:0050136">
    <property type="term" value="F:NADH dehydrogenase (quinone) (non-electrogenic) activity"/>
    <property type="evidence" value="ECO:0007669"/>
    <property type="project" value="UniProtKB-EC"/>
</dbReference>
<comment type="caution">
    <text evidence="10">The sequence shown here is derived from an EMBL/GenBank/DDBJ whole genome shotgun (WGS) entry which is preliminary data.</text>
</comment>
<organism evidence="10 11">
    <name type="scientific">Anaerobacterium chartisolvens</name>
    <dbReference type="NCBI Taxonomy" id="1297424"/>
    <lineage>
        <taxon>Bacteria</taxon>
        <taxon>Bacillati</taxon>
        <taxon>Bacillota</taxon>
        <taxon>Clostridia</taxon>
        <taxon>Eubacteriales</taxon>
        <taxon>Oscillospiraceae</taxon>
        <taxon>Anaerobacterium</taxon>
    </lineage>
</organism>
<feature type="transmembrane region" description="Helical" evidence="8">
    <location>
        <begin position="512"/>
        <end position="534"/>
    </location>
</feature>
<evidence type="ECO:0000313" key="10">
    <source>
        <dbReference type="EMBL" id="RCX11165.1"/>
    </source>
</evidence>
<dbReference type="EC" id="1.6.5.9" evidence="2"/>
<keyword evidence="5" id="KW-0560">Oxidoreductase</keyword>
<accession>A0A369APX2</accession>
<dbReference type="OrthoDB" id="9781621at2"/>
<gene>
    <name evidence="10" type="ORF">DFR58_12741</name>
</gene>